<accession>A0A5D3D2Q3</accession>
<gene>
    <name evidence="4" type="ORF">E5676_scaffold96G001040</name>
    <name evidence="3" type="ORF">E6C27_scaffold134G001060</name>
</gene>
<dbReference type="OrthoDB" id="1711174at2759"/>
<dbReference type="Pfam" id="PF07727">
    <property type="entry name" value="RVT_2"/>
    <property type="match status" value="1"/>
</dbReference>
<dbReference type="AlphaFoldDB" id="A0A5D3D2Q3"/>
<dbReference type="EMBL" id="SSTE01021884">
    <property type="protein sequence ID" value="KAA0032008.1"/>
    <property type="molecule type" value="Genomic_DNA"/>
</dbReference>
<comment type="caution">
    <text evidence="4">The sequence shown here is derived from an EMBL/GenBank/DDBJ whole genome shotgun (WGS) entry which is preliminary data.</text>
</comment>
<evidence type="ECO:0000256" key="1">
    <source>
        <dbReference type="SAM" id="MobiDB-lite"/>
    </source>
</evidence>
<feature type="domain" description="Reverse transcriptase Ty1/copia-type" evidence="2">
    <location>
        <begin position="175"/>
        <end position="267"/>
    </location>
</feature>
<reference evidence="5 6" key="1">
    <citation type="submission" date="2019-08" db="EMBL/GenBank/DDBJ databases">
        <title>Draft genome sequences of two oriental melons (Cucumis melo L. var makuwa).</title>
        <authorList>
            <person name="Kwon S.-Y."/>
        </authorList>
    </citation>
    <scope>NUCLEOTIDE SEQUENCE [LARGE SCALE GENOMIC DNA]</scope>
    <source>
        <strain evidence="6">cv. Chang Bougi</strain>
        <strain evidence="5">cv. SW 3</strain>
        <tissue evidence="4">Leaf</tissue>
    </source>
</reference>
<evidence type="ECO:0000313" key="4">
    <source>
        <dbReference type="EMBL" id="TYK16829.1"/>
    </source>
</evidence>
<organism evidence="4 6">
    <name type="scientific">Cucumis melo var. makuwa</name>
    <name type="common">Oriental melon</name>
    <dbReference type="NCBI Taxonomy" id="1194695"/>
    <lineage>
        <taxon>Eukaryota</taxon>
        <taxon>Viridiplantae</taxon>
        <taxon>Streptophyta</taxon>
        <taxon>Embryophyta</taxon>
        <taxon>Tracheophyta</taxon>
        <taxon>Spermatophyta</taxon>
        <taxon>Magnoliopsida</taxon>
        <taxon>eudicotyledons</taxon>
        <taxon>Gunneridae</taxon>
        <taxon>Pentapetalae</taxon>
        <taxon>rosids</taxon>
        <taxon>fabids</taxon>
        <taxon>Cucurbitales</taxon>
        <taxon>Cucurbitaceae</taxon>
        <taxon>Benincaseae</taxon>
        <taxon>Cucumis</taxon>
    </lineage>
</organism>
<evidence type="ECO:0000259" key="2">
    <source>
        <dbReference type="Pfam" id="PF07727"/>
    </source>
</evidence>
<dbReference type="EMBL" id="SSTD01008275">
    <property type="protein sequence ID" value="TYK16829.1"/>
    <property type="molecule type" value="Genomic_DNA"/>
</dbReference>
<dbReference type="Proteomes" id="UP000321393">
    <property type="component" value="Unassembled WGS sequence"/>
</dbReference>
<feature type="compositionally biased region" description="Pro residues" evidence="1">
    <location>
        <begin position="20"/>
        <end position="32"/>
    </location>
</feature>
<protein>
    <submittedName>
        <fullName evidence="3 4">Mitochondrial protein</fullName>
    </submittedName>
</protein>
<dbReference type="STRING" id="1194695.A0A5D3D2Q3"/>
<evidence type="ECO:0000313" key="6">
    <source>
        <dbReference type="Proteomes" id="UP000321947"/>
    </source>
</evidence>
<evidence type="ECO:0000313" key="3">
    <source>
        <dbReference type="EMBL" id="KAA0032008.1"/>
    </source>
</evidence>
<dbReference type="Proteomes" id="UP000321947">
    <property type="component" value="Unassembled WGS sequence"/>
</dbReference>
<sequence>MTSSTSVHSRVPLHRKTPDPSQPPNLFPDPLQPPDVLMGLRLDYEFVRVAMLHRNSLPSLDSAIQEILFEEKRLGINPSKQSDVVLVALIHPIEHRTFFSTPNTELAQSAPAPANPNQSPVSNDVYVPTSDTSLCNSTWTHSDGTIERYKTCLVAKGYSQEYDIDYEETFTPMARITSTIAQLRFFFSPHDTALCTRQIPQSIVLLLLYVDDMIITGNDPQAIFDLQHYLGQHFEMKGLGSLNYFLGLEVSRRSDGYLLSQANYAFDLLAR</sequence>
<dbReference type="InterPro" id="IPR013103">
    <property type="entry name" value="RVT_2"/>
</dbReference>
<feature type="region of interest" description="Disordered" evidence="1">
    <location>
        <begin position="1"/>
        <end position="32"/>
    </location>
</feature>
<name>A0A5D3D2Q3_CUCMM</name>
<evidence type="ECO:0000313" key="5">
    <source>
        <dbReference type="Proteomes" id="UP000321393"/>
    </source>
</evidence>
<proteinExistence type="predicted"/>